<dbReference type="PANTHER" id="PTHR30390">
    <property type="entry name" value="SEDOHEPTULOSE 7-PHOSPHATE ISOMERASE / DNAA INITIATOR-ASSOCIATING FACTOR FOR REPLICATION INITIATION"/>
    <property type="match status" value="1"/>
</dbReference>
<comment type="caution">
    <text evidence="2">The sequence shown here is derived from an EMBL/GenBank/DDBJ whole genome shotgun (WGS) entry which is preliminary data.</text>
</comment>
<dbReference type="AlphaFoldDB" id="A0A540VCD3"/>
<dbReference type="RefSeq" id="WP_141611300.1">
    <property type="nucleotide sequence ID" value="NZ_VIGC02000024.1"/>
</dbReference>
<feature type="domain" description="SIS" evidence="1">
    <location>
        <begin position="26"/>
        <end position="204"/>
    </location>
</feature>
<name>A0A540VCD3_9CHLR</name>
<dbReference type="GO" id="GO:1901135">
    <property type="term" value="P:carbohydrate derivative metabolic process"/>
    <property type="evidence" value="ECO:0007669"/>
    <property type="project" value="InterPro"/>
</dbReference>
<dbReference type="PROSITE" id="PS51464">
    <property type="entry name" value="SIS"/>
    <property type="match status" value="1"/>
</dbReference>
<dbReference type="Pfam" id="PF13580">
    <property type="entry name" value="SIS_2"/>
    <property type="match status" value="1"/>
</dbReference>
<protein>
    <submittedName>
        <fullName evidence="2">SIS domain-containing protein</fullName>
    </submittedName>
</protein>
<dbReference type="InParanoid" id="A0A540VCD3"/>
<evidence type="ECO:0000313" key="3">
    <source>
        <dbReference type="Proteomes" id="UP000317371"/>
    </source>
</evidence>
<dbReference type="InterPro" id="IPR001347">
    <property type="entry name" value="SIS_dom"/>
</dbReference>
<dbReference type="SUPFAM" id="SSF53697">
    <property type="entry name" value="SIS domain"/>
    <property type="match status" value="1"/>
</dbReference>
<gene>
    <name evidence="2" type="ORF">FKZ61_16740</name>
</gene>
<proteinExistence type="predicted"/>
<dbReference type="InterPro" id="IPR046348">
    <property type="entry name" value="SIS_dom_sf"/>
</dbReference>
<evidence type="ECO:0000313" key="2">
    <source>
        <dbReference type="EMBL" id="TQE94382.1"/>
    </source>
</evidence>
<organism evidence="2 3">
    <name type="scientific">Litorilinea aerophila</name>
    <dbReference type="NCBI Taxonomy" id="1204385"/>
    <lineage>
        <taxon>Bacteria</taxon>
        <taxon>Bacillati</taxon>
        <taxon>Chloroflexota</taxon>
        <taxon>Caldilineae</taxon>
        <taxon>Caldilineales</taxon>
        <taxon>Caldilineaceae</taxon>
        <taxon>Litorilinea</taxon>
    </lineage>
</organism>
<accession>A0A540VCD3</accession>
<dbReference type="InterPro" id="IPR050099">
    <property type="entry name" value="SIS_GmhA/DiaA_subfam"/>
</dbReference>
<reference evidence="2 3" key="1">
    <citation type="submission" date="2019-06" db="EMBL/GenBank/DDBJ databases">
        <title>Genome sequence of Litorilinea aerophila BAA-2444.</title>
        <authorList>
            <person name="Maclea K.S."/>
            <person name="Maurais E.G."/>
            <person name="Iannazzi L.C."/>
        </authorList>
    </citation>
    <scope>NUCLEOTIDE SEQUENCE [LARGE SCALE GENOMIC DNA]</scope>
    <source>
        <strain evidence="2 3">ATCC BAA-2444</strain>
    </source>
</reference>
<sequence>MAAIQATLQQIAESQAAALDAAATAIVDAFRADGMLYLFGTGHSHLLAEEGHYRAGGLAPVCPILSSATMLHESAVTSTRFERTSGIGAALLERYPISNRDVIMIFSNSGVNAVPVEVALAARERGMTVIAVVAAAYAARVPAGPSGHKLADLAHIVIDNHGVPGDALVPIGTARRFRTGPGSTITGAFILNAILTEVAWRLDAMGMEPPVYISANMPGAAEHNAGLVARFRSRNPHL</sequence>
<dbReference type="OrthoDB" id="9805185at2"/>
<dbReference type="Proteomes" id="UP000317371">
    <property type="component" value="Unassembled WGS sequence"/>
</dbReference>
<dbReference type="NCBIfam" id="NF002805">
    <property type="entry name" value="PRK02947.1"/>
    <property type="match status" value="1"/>
</dbReference>
<dbReference type="PANTHER" id="PTHR30390:SF7">
    <property type="entry name" value="PHOSPHOHEPTOSE ISOMERASE"/>
    <property type="match status" value="1"/>
</dbReference>
<dbReference type="EMBL" id="VIGC01000024">
    <property type="protein sequence ID" value="TQE94382.1"/>
    <property type="molecule type" value="Genomic_DNA"/>
</dbReference>
<dbReference type="Gene3D" id="3.40.50.10490">
    <property type="entry name" value="Glucose-6-phosphate isomerase like protein, domain 1"/>
    <property type="match status" value="1"/>
</dbReference>
<keyword evidence="3" id="KW-1185">Reference proteome</keyword>
<dbReference type="GO" id="GO:0097367">
    <property type="term" value="F:carbohydrate derivative binding"/>
    <property type="evidence" value="ECO:0007669"/>
    <property type="project" value="InterPro"/>
</dbReference>
<evidence type="ECO:0000259" key="1">
    <source>
        <dbReference type="PROSITE" id="PS51464"/>
    </source>
</evidence>